<dbReference type="SUPFAM" id="SSF46929">
    <property type="entry name" value="DNA helicase RuvA subunit, C-terminal domain"/>
    <property type="match status" value="1"/>
</dbReference>
<dbReference type="SMART" id="SM00278">
    <property type="entry name" value="HhH1"/>
    <property type="match status" value="2"/>
</dbReference>
<keyword evidence="3" id="KW-1185">Reference proteome</keyword>
<dbReference type="GO" id="GO:0005524">
    <property type="term" value="F:ATP binding"/>
    <property type="evidence" value="ECO:0007669"/>
    <property type="project" value="InterPro"/>
</dbReference>
<comment type="domain">
    <text evidence="1">Has three domains with a flexible linker between the domains II and III and assumes an 'L' shape. Domain III is highly mobile and contacts RuvB.</text>
</comment>
<dbReference type="Gene3D" id="1.10.8.10">
    <property type="entry name" value="DNA helicase RuvA subunit, C-terminal domain"/>
    <property type="match status" value="1"/>
</dbReference>
<dbReference type="NCBIfam" id="TIGR00084">
    <property type="entry name" value="ruvA"/>
    <property type="match status" value="1"/>
</dbReference>
<protein>
    <recommendedName>
        <fullName evidence="1">Holliday junction branch migration complex subunit RuvA</fullName>
    </recommendedName>
</protein>
<dbReference type="GO" id="GO:0006310">
    <property type="term" value="P:DNA recombination"/>
    <property type="evidence" value="ECO:0007669"/>
    <property type="project" value="UniProtKB-UniRule"/>
</dbReference>
<dbReference type="OrthoDB" id="5293449at2"/>
<comment type="subcellular location">
    <subcellularLocation>
        <location evidence="1">Cytoplasm</location>
    </subcellularLocation>
</comment>
<dbReference type="RefSeq" id="WP_026641871.1">
    <property type="nucleotide sequence ID" value="NZ_JAXEUP010000070.1"/>
</dbReference>
<comment type="similarity">
    <text evidence="1">Belongs to the RuvA family.</text>
</comment>
<dbReference type="GO" id="GO:0009379">
    <property type="term" value="C:Holliday junction helicase complex"/>
    <property type="evidence" value="ECO:0007669"/>
    <property type="project" value="InterPro"/>
</dbReference>
<dbReference type="Gene3D" id="1.10.150.20">
    <property type="entry name" value="5' to 3' exonuclease, C-terminal subdomain"/>
    <property type="match status" value="1"/>
</dbReference>
<dbReference type="eggNOG" id="COG0632">
    <property type="taxonomic scope" value="Bacteria"/>
</dbReference>
<dbReference type="Gene3D" id="2.40.50.140">
    <property type="entry name" value="Nucleic acid-binding proteins"/>
    <property type="match status" value="1"/>
</dbReference>
<name>A0A087EEF5_9BIFI</name>
<sequence length="204" mass="21503">MIGTLNGHVEAVDTAMALIEVSGVGFEVRMPSSDLSAMHAGQEVRVHTSLSVSQDAMTLYGFLTLPSKRMFARLQKVSGVGPKAALSLLSALSPEQLARAVSDGDTTALTRAQGIGKKGAQKIILELKGSIDFSQVEGGSTENRIVDQGLKQVVEGLVSLGWREHDAEHAVLSVCESAGIELPLADSDIPKALKLALTSLDRGR</sequence>
<dbReference type="EMBL" id="JGZU01000009">
    <property type="protein sequence ID" value="KFJ06156.1"/>
    <property type="molecule type" value="Genomic_DNA"/>
</dbReference>
<comment type="caution">
    <text evidence="1">Lacks conserved residue(s) required for the propagation of feature annotation.</text>
</comment>
<dbReference type="Pfam" id="PF01330">
    <property type="entry name" value="RuvA_N"/>
    <property type="match status" value="1"/>
</dbReference>
<dbReference type="Pfam" id="PF14520">
    <property type="entry name" value="HHH_5"/>
    <property type="match status" value="1"/>
</dbReference>
<dbReference type="Proteomes" id="UP000029080">
    <property type="component" value="Unassembled WGS sequence"/>
</dbReference>
<dbReference type="Pfam" id="PF07499">
    <property type="entry name" value="RuvA_C"/>
    <property type="match status" value="1"/>
</dbReference>
<keyword evidence="2" id="KW-0347">Helicase</keyword>
<dbReference type="GO" id="GO:0009378">
    <property type="term" value="F:four-way junction helicase activity"/>
    <property type="evidence" value="ECO:0007669"/>
    <property type="project" value="InterPro"/>
</dbReference>
<dbReference type="GO" id="GO:0005737">
    <property type="term" value="C:cytoplasm"/>
    <property type="evidence" value="ECO:0007669"/>
    <property type="project" value="UniProtKB-SubCell"/>
</dbReference>
<dbReference type="GO" id="GO:0006281">
    <property type="term" value="P:DNA repair"/>
    <property type="evidence" value="ECO:0007669"/>
    <property type="project" value="UniProtKB-UniRule"/>
</dbReference>
<keyword evidence="1" id="KW-0238">DNA-binding</keyword>
<proteinExistence type="inferred from homology"/>
<dbReference type="SUPFAM" id="SSF47781">
    <property type="entry name" value="RuvA domain 2-like"/>
    <property type="match status" value="1"/>
</dbReference>
<dbReference type="SUPFAM" id="SSF50249">
    <property type="entry name" value="Nucleic acid-binding proteins"/>
    <property type="match status" value="1"/>
</dbReference>
<accession>A0A087EEF5</accession>
<evidence type="ECO:0000313" key="2">
    <source>
        <dbReference type="EMBL" id="KFJ06156.1"/>
    </source>
</evidence>
<comment type="caution">
    <text evidence="2">The sequence shown here is derived from an EMBL/GenBank/DDBJ whole genome shotgun (WGS) entry which is preliminary data.</text>
</comment>
<evidence type="ECO:0000313" key="3">
    <source>
        <dbReference type="Proteomes" id="UP000029080"/>
    </source>
</evidence>
<keyword evidence="1" id="KW-0233">DNA recombination</keyword>
<comment type="subunit">
    <text evidence="1">Homotetramer. Forms an RuvA(8)-RuvB(12)-Holliday junction (HJ) complex. HJ DNA is sandwiched between 2 RuvA tetramers; dsDNA enters through RuvA and exits via RuvB. An RuvB hexamer assembles on each DNA strand where it exits the tetramer. Each RuvB hexamer is contacted by two RuvA subunits (via domain III) on 2 adjacent RuvB subunits; this complex drives branch migration. In the full resolvosome a probable DNA-RuvA(4)-RuvB(12)-RuvC(2) complex forms which resolves the HJ.</text>
</comment>
<dbReference type="InterPro" id="IPR010994">
    <property type="entry name" value="RuvA_2-like"/>
</dbReference>
<dbReference type="InterPro" id="IPR013849">
    <property type="entry name" value="DNA_helicase_Holl-junc_RuvA_I"/>
</dbReference>
<evidence type="ECO:0000256" key="1">
    <source>
        <dbReference type="HAMAP-Rule" id="MF_00031"/>
    </source>
</evidence>
<feature type="region of interest" description="Domain III" evidence="1">
    <location>
        <begin position="141"/>
        <end position="204"/>
    </location>
</feature>
<keyword evidence="1" id="KW-0963">Cytoplasm</keyword>
<comment type="function">
    <text evidence="1">The RuvA-RuvB-RuvC complex processes Holliday junction (HJ) DNA during genetic recombination and DNA repair, while the RuvA-RuvB complex plays an important role in the rescue of blocked DNA replication forks via replication fork reversal (RFR). RuvA specifically binds to HJ cruciform DNA, conferring on it an open structure. The RuvB hexamer acts as an ATP-dependent pump, pulling dsDNA into and through the RuvAB complex. HJ branch migration allows RuvC to scan DNA until it finds its consensus sequence, where it cleaves and resolves the cruciform DNA.</text>
</comment>
<keyword evidence="2" id="KW-0547">Nucleotide-binding</keyword>
<dbReference type="InterPro" id="IPR011114">
    <property type="entry name" value="RuvA_C"/>
</dbReference>
<dbReference type="InterPro" id="IPR036267">
    <property type="entry name" value="RuvA_C_sf"/>
</dbReference>
<dbReference type="InterPro" id="IPR012340">
    <property type="entry name" value="NA-bd_OB-fold"/>
</dbReference>
<keyword evidence="2" id="KW-0378">Hydrolase</keyword>
<keyword evidence="1" id="KW-0234">DNA repair</keyword>
<dbReference type="GO" id="GO:0016787">
    <property type="term" value="F:hydrolase activity"/>
    <property type="evidence" value="ECO:0007669"/>
    <property type="project" value="UniProtKB-KW"/>
</dbReference>
<dbReference type="GO" id="GO:0048476">
    <property type="term" value="C:Holliday junction resolvase complex"/>
    <property type="evidence" value="ECO:0007669"/>
    <property type="project" value="UniProtKB-UniRule"/>
</dbReference>
<dbReference type="InterPro" id="IPR003583">
    <property type="entry name" value="Hlx-hairpin-Hlx_DNA-bd_motif"/>
</dbReference>
<dbReference type="HAMAP" id="MF_00031">
    <property type="entry name" value="DNA_HJ_migration_RuvA"/>
    <property type="match status" value="1"/>
</dbReference>
<dbReference type="GO" id="GO:0000400">
    <property type="term" value="F:four-way junction DNA binding"/>
    <property type="evidence" value="ECO:0007669"/>
    <property type="project" value="UniProtKB-UniRule"/>
</dbReference>
<keyword evidence="1" id="KW-0227">DNA damage</keyword>
<keyword evidence="2" id="KW-0067">ATP-binding</keyword>
<organism evidence="2 3">
    <name type="scientific">Bifidobacterium tsurumiense</name>
    <dbReference type="NCBI Taxonomy" id="356829"/>
    <lineage>
        <taxon>Bacteria</taxon>
        <taxon>Bacillati</taxon>
        <taxon>Actinomycetota</taxon>
        <taxon>Actinomycetes</taxon>
        <taxon>Bifidobacteriales</taxon>
        <taxon>Bifidobacteriaceae</taxon>
        <taxon>Bifidobacterium</taxon>
    </lineage>
</organism>
<reference evidence="2 3" key="1">
    <citation type="submission" date="2014-03" db="EMBL/GenBank/DDBJ databases">
        <title>Genomics of Bifidobacteria.</title>
        <authorList>
            <person name="Ventura M."/>
            <person name="Milani C."/>
            <person name="Lugli G.A."/>
        </authorList>
    </citation>
    <scope>NUCLEOTIDE SEQUENCE [LARGE SCALE GENOMIC DNA]</scope>
    <source>
        <strain evidence="2 3">JCM 13495</strain>
    </source>
</reference>
<gene>
    <name evidence="1" type="primary">ruvA</name>
    <name evidence="2" type="ORF">BITS_1025</name>
</gene>
<dbReference type="STRING" id="356829.BITS_1025"/>
<dbReference type="InterPro" id="IPR000085">
    <property type="entry name" value="RuvA"/>
</dbReference>
<dbReference type="AlphaFoldDB" id="A0A087EEF5"/>